<name>A0AAD7HL61_9AGAR</name>
<evidence type="ECO:0000313" key="3">
    <source>
        <dbReference type="EMBL" id="KAJ7723259.1"/>
    </source>
</evidence>
<dbReference type="EMBL" id="JARKIB010000212">
    <property type="protein sequence ID" value="KAJ7723259.1"/>
    <property type="molecule type" value="Genomic_DNA"/>
</dbReference>
<feature type="chain" id="PRO_5041999708" evidence="2">
    <location>
        <begin position="19"/>
        <end position="407"/>
    </location>
</feature>
<protein>
    <submittedName>
        <fullName evidence="3">Phosphoesterase family-domain-containing protein</fullName>
    </submittedName>
</protein>
<evidence type="ECO:0000256" key="2">
    <source>
        <dbReference type="SAM" id="SignalP"/>
    </source>
</evidence>
<proteinExistence type="predicted"/>
<dbReference type="InterPro" id="IPR007312">
    <property type="entry name" value="Phosphoesterase"/>
</dbReference>
<keyword evidence="1" id="KW-0378">Hydrolase</keyword>
<accession>A0AAD7HL61</accession>
<keyword evidence="4" id="KW-1185">Reference proteome</keyword>
<evidence type="ECO:0000313" key="4">
    <source>
        <dbReference type="Proteomes" id="UP001215598"/>
    </source>
</evidence>
<dbReference type="Proteomes" id="UP001215598">
    <property type="component" value="Unassembled WGS sequence"/>
</dbReference>
<dbReference type="Pfam" id="PF04185">
    <property type="entry name" value="Phosphoesterase"/>
    <property type="match status" value="1"/>
</dbReference>
<feature type="signal peptide" evidence="2">
    <location>
        <begin position="1"/>
        <end position="18"/>
    </location>
</feature>
<reference evidence="3" key="1">
    <citation type="submission" date="2023-03" db="EMBL/GenBank/DDBJ databases">
        <title>Massive genome expansion in bonnet fungi (Mycena s.s.) driven by repeated elements and novel gene families across ecological guilds.</title>
        <authorList>
            <consortium name="Lawrence Berkeley National Laboratory"/>
            <person name="Harder C.B."/>
            <person name="Miyauchi S."/>
            <person name="Viragh M."/>
            <person name="Kuo A."/>
            <person name="Thoen E."/>
            <person name="Andreopoulos B."/>
            <person name="Lu D."/>
            <person name="Skrede I."/>
            <person name="Drula E."/>
            <person name="Henrissat B."/>
            <person name="Morin E."/>
            <person name="Kohler A."/>
            <person name="Barry K."/>
            <person name="LaButti K."/>
            <person name="Morin E."/>
            <person name="Salamov A."/>
            <person name="Lipzen A."/>
            <person name="Mereny Z."/>
            <person name="Hegedus B."/>
            <person name="Baldrian P."/>
            <person name="Stursova M."/>
            <person name="Weitz H."/>
            <person name="Taylor A."/>
            <person name="Grigoriev I.V."/>
            <person name="Nagy L.G."/>
            <person name="Martin F."/>
            <person name="Kauserud H."/>
        </authorList>
    </citation>
    <scope>NUCLEOTIDE SEQUENCE</scope>
    <source>
        <strain evidence="3">CBHHK182m</strain>
    </source>
</reference>
<gene>
    <name evidence="3" type="ORF">B0H16DRAFT_1599000</name>
</gene>
<dbReference type="PANTHER" id="PTHR31956:SF8">
    <property type="entry name" value="ACID PHOSPHATASE PHOA (AFU_ORTHOLOGUE AFUA_1G03570)"/>
    <property type="match status" value="1"/>
</dbReference>
<keyword evidence="2" id="KW-0732">Signal</keyword>
<comment type="caution">
    <text evidence="3">The sequence shown here is derived from an EMBL/GenBank/DDBJ whole genome shotgun (WGS) entry which is preliminary data.</text>
</comment>
<evidence type="ECO:0000256" key="1">
    <source>
        <dbReference type="ARBA" id="ARBA00022801"/>
    </source>
</evidence>
<dbReference type="GO" id="GO:0016788">
    <property type="term" value="F:hydrolase activity, acting on ester bonds"/>
    <property type="evidence" value="ECO:0007669"/>
    <property type="project" value="InterPro"/>
</dbReference>
<sequence>MTAALLAAIFCSIRLADAASAQSFVPPSKGPLVQTANYTSFSNDTQNDTTIVKGKVFDRIIQIWLENTDFETAASTSVFEAIAKQGVLFTNYNAVTHPSEPNYVAAIGGDFFGMADDDMYHVPANISCIVDLLEDKDISWATYQENMPTDAFYGMIYKAPNYASPSSRPYPYYVRKHNPLMIFDAVSQDPSRINRIRTFNDFANDAVNGTLPQWVFVTPNMVNDAHDTTIDFAASFLEYWLLPLIIDPRVNSENTLILLTFDETESYGIQNRIYTVALVQSNWDLKSLGRQDTNPTVSNVFAFVAEQTGFQNTQVPVDQIPQFNLTGVASGAPTSANFVPFVAPNLNARGAGSGGVFTGPGLDTTITDDNLPPPVDLTALDTATPWQMSPRTSSGSMIIPCGNAACA</sequence>
<organism evidence="3 4">
    <name type="scientific">Mycena metata</name>
    <dbReference type="NCBI Taxonomy" id="1033252"/>
    <lineage>
        <taxon>Eukaryota</taxon>
        <taxon>Fungi</taxon>
        <taxon>Dikarya</taxon>
        <taxon>Basidiomycota</taxon>
        <taxon>Agaricomycotina</taxon>
        <taxon>Agaricomycetes</taxon>
        <taxon>Agaricomycetidae</taxon>
        <taxon>Agaricales</taxon>
        <taxon>Marasmiineae</taxon>
        <taxon>Mycenaceae</taxon>
        <taxon>Mycena</taxon>
    </lineage>
</organism>
<dbReference type="PANTHER" id="PTHR31956">
    <property type="entry name" value="NON-SPECIFIC PHOSPHOLIPASE C4-RELATED"/>
    <property type="match status" value="1"/>
</dbReference>
<dbReference type="GO" id="GO:0009395">
    <property type="term" value="P:phospholipid catabolic process"/>
    <property type="evidence" value="ECO:0007669"/>
    <property type="project" value="TreeGrafter"/>
</dbReference>
<dbReference type="AlphaFoldDB" id="A0AAD7HL61"/>